<evidence type="ECO:0000313" key="1">
    <source>
        <dbReference type="EMBL" id="ODQ45105.1"/>
    </source>
</evidence>
<gene>
    <name evidence="1" type="ORF">PICMEDRAFT_17599</name>
</gene>
<name>A0A1E3NG30_9ASCO</name>
<dbReference type="RefSeq" id="XP_019016218.1">
    <property type="nucleotide sequence ID" value="XM_019161664.1"/>
</dbReference>
<accession>A0A1E3NG30</accession>
<reference evidence="1 2" key="1">
    <citation type="journal article" date="2016" name="Proc. Natl. Acad. Sci. U.S.A.">
        <title>Comparative genomics of biotechnologically important yeasts.</title>
        <authorList>
            <person name="Riley R."/>
            <person name="Haridas S."/>
            <person name="Wolfe K.H."/>
            <person name="Lopes M.R."/>
            <person name="Hittinger C.T."/>
            <person name="Goeker M."/>
            <person name="Salamov A.A."/>
            <person name="Wisecaver J.H."/>
            <person name="Long T.M."/>
            <person name="Calvey C.H."/>
            <person name="Aerts A.L."/>
            <person name="Barry K.W."/>
            <person name="Choi C."/>
            <person name="Clum A."/>
            <person name="Coughlan A.Y."/>
            <person name="Deshpande S."/>
            <person name="Douglass A.P."/>
            <person name="Hanson S.J."/>
            <person name="Klenk H.-P."/>
            <person name="LaButti K.M."/>
            <person name="Lapidus A."/>
            <person name="Lindquist E.A."/>
            <person name="Lipzen A.M."/>
            <person name="Meier-Kolthoff J.P."/>
            <person name="Ohm R.A."/>
            <person name="Otillar R.P."/>
            <person name="Pangilinan J.L."/>
            <person name="Peng Y."/>
            <person name="Rokas A."/>
            <person name="Rosa C.A."/>
            <person name="Scheuner C."/>
            <person name="Sibirny A.A."/>
            <person name="Slot J.C."/>
            <person name="Stielow J.B."/>
            <person name="Sun H."/>
            <person name="Kurtzman C.P."/>
            <person name="Blackwell M."/>
            <person name="Grigoriev I.V."/>
            <person name="Jeffries T.W."/>
        </authorList>
    </citation>
    <scope>NUCLEOTIDE SEQUENCE [LARGE SCALE GENOMIC DNA]</scope>
    <source>
        <strain evidence="1 2">NRRL Y-2026</strain>
    </source>
</reference>
<dbReference type="AlphaFoldDB" id="A0A1E3NG30"/>
<protein>
    <recommendedName>
        <fullName evidence="3">Inheritance of peroxisomes protein 2</fullName>
    </recommendedName>
</protein>
<dbReference type="EMBL" id="KV454005">
    <property type="protein sequence ID" value="ODQ45105.1"/>
    <property type="molecule type" value="Genomic_DNA"/>
</dbReference>
<dbReference type="Proteomes" id="UP000094455">
    <property type="component" value="Unassembled WGS sequence"/>
</dbReference>
<dbReference type="GeneID" id="30178351"/>
<organism evidence="1 2">
    <name type="scientific">Pichia membranifaciens NRRL Y-2026</name>
    <dbReference type="NCBI Taxonomy" id="763406"/>
    <lineage>
        <taxon>Eukaryota</taxon>
        <taxon>Fungi</taxon>
        <taxon>Dikarya</taxon>
        <taxon>Ascomycota</taxon>
        <taxon>Saccharomycotina</taxon>
        <taxon>Pichiomycetes</taxon>
        <taxon>Pichiales</taxon>
        <taxon>Pichiaceae</taxon>
        <taxon>Pichia</taxon>
    </lineage>
</organism>
<sequence>MAGSTGEARMPAIPTTSQVLQNTMSMPAPSFSDLVTSSTSAFTSTANSALTSASTTPHLASDGTLHSYKFERSAKCASQSDCEDEGQETDNTVIHYSNEETTSQHTLNDADFSAYAKGYIDSMNFELEQDYDNTTKILDGHTRRNLSIEDITDSYIFILKQSQVDLKNEIQRAFEEFKFDIITDHLSPPNESIYYRTASGPNRTTSEHIGRHVYESLDGGEETVSIRLSDTPYLILLHSIRPQLMSFSILSFLRKKLHLLEKRTILSLLTLAVSIINMANNSNEGLKLYSKMLIYRTQKLTYSLLQLERFLSTSVSAKNQAKRYNLTIGGNNNSSKRAKLTLISSAIHLLISVFVKRIGKMITYISNVGSLWKYIAVYGLDGDFDEIRIVRNIIQNPESCSCTWSNEPERLVRVLQYVRKMSLCIILSLMEVEENEEKDNVKATIFMKNFWSNFGFESVNWNVGSPTLATRLLGMCTCVEEFTTFVDLMKEEIVAEEVQLVDSNEPGELSEEFNENSRSDNIYGLGVLRERNEDERIRELSSMVGKVGYKLDLIELGMDSKEGIFTLKSDIDELVRCYNEVTSGKASRRNENTTTKDKDLKRLRMSEILLDDFDGAAEKNRRNRRSSGIDLKLFSVVKTTDEVKPDRCEIVQADERSSDTEFRKTLERLCLDRGAKAISRTGNKDVGEVEAEADTDLAMTRTGKTHTEEAAFLEFKNELRKRLEEERL</sequence>
<evidence type="ECO:0008006" key="3">
    <source>
        <dbReference type="Google" id="ProtNLM"/>
    </source>
</evidence>
<dbReference type="OrthoDB" id="3997626at2759"/>
<proteinExistence type="predicted"/>
<keyword evidence="2" id="KW-1185">Reference proteome</keyword>
<evidence type="ECO:0000313" key="2">
    <source>
        <dbReference type="Proteomes" id="UP000094455"/>
    </source>
</evidence>